<comment type="caution">
    <text evidence="2">The sequence shown here is derived from an EMBL/GenBank/DDBJ whole genome shotgun (WGS) entry which is preliminary data.</text>
</comment>
<dbReference type="AlphaFoldDB" id="A0A9J5Y4K0"/>
<sequence length="227" mass="25627">MWHVLSEVGREKRSAPEIGNLSRNLGKRRWSSMVGNGLSVSINRSIWAMSTSMRINLLIGISDCVVESMVRWKRSKDTERHNTLYFANFNQIARVWLKIVCSVLLLAKHIQKLTGKLVDVTRTKALDTSHGPVLYAQERQARDDNVMARMFGMVELQLRIEGRSITDEEMENLADRYPLTKSAAALCRIGPAFLEPLDDNEATGDEAMDDEEDDADDEESNALMVAL</sequence>
<feature type="compositionally biased region" description="Acidic residues" evidence="1">
    <location>
        <begin position="196"/>
        <end position="220"/>
    </location>
</feature>
<keyword evidence="3" id="KW-1185">Reference proteome</keyword>
<accession>A0A9J5Y4K0</accession>
<name>A0A9J5Y4K0_SOLCO</name>
<evidence type="ECO:0000313" key="2">
    <source>
        <dbReference type="EMBL" id="KAG5594823.1"/>
    </source>
</evidence>
<evidence type="ECO:0000313" key="3">
    <source>
        <dbReference type="Proteomes" id="UP000824120"/>
    </source>
</evidence>
<reference evidence="2 3" key="1">
    <citation type="submission" date="2020-09" db="EMBL/GenBank/DDBJ databases">
        <title>De no assembly of potato wild relative species, Solanum commersonii.</title>
        <authorList>
            <person name="Cho K."/>
        </authorList>
    </citation>
    <scope>NUCLEOTIDE SEQUENCE [LARGE SCALE GENOMIC DNA]</scope>
    <source>
        <strain evidence="2">LZ3.2</strain>
        <tissue evidence="2">Leaf</tissue>
    </source>
</reference>
<feature type="region of interest" description="Disordered" evidence="1">
    <location>
        <begin position="196"/>
        <end position="227"/>
    </location>
</feature>
<dbReference type="Proteomes" id="UP000824120">
    <property type="component" value="Chromosome 7"/>
</dbReference>
<evidence type="ECO:0000256" key="1">
    <source>
        <dbReference type="SAM" id="MobiDB-lite"/>
    </source>
</evidence>
<protein>
    <submittedName>
        <fullName evidence="2">Uncharacterized protein</fullName>
    </submittedName>
</protein>
<proteinExistence type="predicted"/>
<gene>
    <name evidence="2" type="ORF">H5410_036055</name>
</gene>
<dbReference type="OrthoDB" id="10444776at2759"/>
<organism evidence="2 3">
    <name type="scientific">Solanum commersonii</name>
    <name type="common">Commerson's wild potato</name>
    <name type="synonym">Commerson's nightshade</name>
    <dbReference type="NCBI Taxonomy" id="4109"/>
    <lineage>
        <taxon>Eukaryota</taxon>
        <taxon>Viridiplantae</taxon>
        <taxon>Streptophyta</taxon>
        <taxon>Embryophyta</taxon>
        <taxon>Tracheophyta</taxon>
        <taxon>Spermatophyta</taxon>
        <taxon>Magnoliopsida</taxon>
        <taxon>eudicotyledons</taxon>
        <taxon>Gunneridae</taxon>
        <taxon>Pentapetalae</taxon>
        <taxon>asterids</taxon>
        <taxon>lamiids</taxon>
        <taxon>Solanales</taxon>
        <taxon>Solanaceae</taxon>
        <taxon>Solanoideae</taxon>
        <taxon>Solaneae</taxon>
        <taxon>Solanum</taxon>
    </lineage>
</organism>
<dbReference type="EMBL" id="JACXVP010000007">
    <property type="protein sequence ID" value="KAG5594823.1"/>
    <property type="molecule type" value="Genomic_DNA"/>
</dbReference>